<evidence type="ECO:0000256" key="2">
    <source>
        <dbReference type="ARBA" id="ARBA00022679"/>
    </source>
</evidence>
<dbReference type="CDD" id="cd16913">
    <property type="entry name" value="YkuD_like"/>
    <property type="match status" value="1"/>
</dbReference>
<feature type="region of interest" description="Disordered" evidence="6">
    <location>
        <begin position="270"/>
        <end position="341"/>
    </location>
</feature>
<dbReference type="EMBL" id="CP049865">
    <property type="protein sequence ID" value="QIK72816.1"/>
    <property type="molecule type" value="Genomic_DNA"/>
</dbReference>
<feature type="region of interest" description="Disordered" evidence="6">
    <location>
        <begin position="34"/>
        <end position="89"/>
    </location>
</feature>
<name>A0A6G7Y810_9ACTN</name>
<keyword evidence="2" id="KW-0808">Transferase</keyword>
<evidence type="ECO:0000313" key="11">
    <source>
        <dbReference type="Proteomes" id="UP000501058"/>
    </source>
</evidence>
<keyword evidence="5" id="KW-0961">Cell wall biogenesis/degradation</keyword>
<evidence type="ECO:0000256" key="7">
    <source>
        <dbReference type="SAM" id="SignalP"/>
    </source>
</evidence>
<organism evidence="10 11">
    <name type="scientific">Propioniciclava coleopterorum</name>
    <dbReference type="NCBI Taxonomy" id="2714937"/>
    <lineage>
        <taxon>Bacteria</taxon>
        <taxon>Bacillati</taxon>
        <taxon>Actinomycetota</taxon>
        <taxon>Actinomycetes</taxon>
        <taxon>Propionibacteriales</taxon>
        <taxon>Propionibacteriaceae</taxon>
        <taxon>Propioniciclava</taxon>
    </lineage>
</organism>
<gene>
    <name evidence="10" type="ORF">G7070_11710</name>
</gene>
<dbReference type="InterPro" id="IPR036365">
    <property type="entry name" value="PGBD-like_sf"/>
</dbReference>
<evidence type="ECO:0000256" key="5">
    <source>
        <dbReference type="ARBA" id="ARBA00023316"/>
    </source>
</evidence>
<evidence type="ECO:0000256" key="3">
    <source>
        <dbReference type="ARBA" id="ARBA00022960"/>
    </source>
</evidence>
<evidence type="ECO:0000256" key="6">
    <source>
        <dbReference type="SAM" id="MobiDB-lite"/>
    </source>
</evidence>
<dbReference type="Proteomes" id="UP000501058">
    <property type="component" value="Chromosome"/>
</dbReference>
<comment type="pathway">
    <text evidence="1">Cell wall biogenesis; peptidoglycan biosynthesis.</text>
</comment>
<dbReference type="UniPathway" id="UPA00219"/>
<accession>A0A6G7Y810</accession>
<feature type="chain" id="PRO_5026184097" evidence="7">
    <location>
        <begin position="27"/>
        <end position="341"/>
    </location>
</feature>
<proteinExistence type="predicted"/>
<dbReference type="AlphaFoldDB" id="A0A6G7Y810"/>
<feature type="compositionally biased region" description="Basic residues" evidence="6">
    <location>
        <begin position="316"/>
        <end position="326"/>
    </location>
</feature>
<dbReference type="PROSITE" id="PS51257">
    <property type="entry name" value="PROKAR_LIPOPROTEIN"/>
    <property type="match status" value="1"/>
</dbReference>
<protein>
    <submittedName>
        <fullName evidence="10">L,D-transpeptidase family protein</fullName>
    </submittedName>
</protein>
<keyword evidence="7" id="KW-0732">Signal</keyword>
<dbReference type="Pfam" id="PF03734">
    <property type="entry name" value="YkuD"/>
    <property type="match status" value="1"/>
</dbReference>
<dbReference type="Gene3D" id="1.10.101.10">
    <property type="entry name" value="PGBD-like superfamily/PGBD"/>
    <property type="match status" value="1"/>
</dbReference>
<sequence length="341" mass="35009">MHLPRPITLVAAALVTALALTGCATAQPGPVAPLATTTPAAPDGTATASATPQVPASGTPAPAVSGTPTPAASGTPSATPGATPEPTLPTLSAAQEEKFGACVTKRIENWSNGDCAKLAQETLGEIGFLEGGTSKRIDVRTSNAILNYQRSRGIKATGAIDEVTWLALATNQEPRSTDLPDGCKVGGTVLCVDQGARTLTYLVDDKVEKVVQVRLGGYAQHAKKKNWRNFPTANGTYKVYDKQRNPYSENYGPARCPTASCSTPTCTCTTPPTSPSAATRPPATGASTSATRTRSCGCTRTPRSAPRSTSSDPGGRPRRPGRRRGARNGAGGASGAASLRP</sequence>
<dbReference type="GO" id="GO:0016740">
    <property type="term" value="F:transferase activity"/>
    <property type="evidence" value="ECO:0007669"/>
    <property type="project" value="UniProtKB-KW"/>
</dbReference>
<evidence type="ECO:0000256" key="4">
    <source>
        <dbReference type="ARBA" id="ARBA00022984"/>
    </source>
</evidence>
<dbReference type="GO" id="GO:0071555">
    <property type="term" value="P:cell wall organization"/>
    <property type="evidence" value="ECO:0007669"/>
    <property type="project" value="UniProtKB-KW"/>
</dbReference>
<keyword evidence="4" id="KW-0573">Peptidoglycan synthesis</keyword>
<evidence type="ECO:0000256" key="1">
    <source>
        <dbReference type="ARBA" id="ARBA00004752"/>
    </source>
</evidence>
<dbReference type="Pfam" id="PF01471">
    <property type="entry name" value="PG_binding_1"/>
    <property type="match status" value="1"/>
</dbReference>
<feature type="domain" description="Peptidoglycan binding-like" evidence="8">
    <location>
        <begin position="117"/>
        <end position="168"/>
    </location>
</feature>
<dbReference type="SUPFAM" id="SSF47090">
    <property type="entry name" value="PGBD-like"/>
    <property type="match status" value="1"/>
</dbReference>
<dbReference type="Gene3D" id="2.40.440.10">
    <property type="entry name" value="L,D-transpeptidase catalytic domain-like"/>
    <property type="match status" value="1"/>
</dbReference>
<dbReference type="InterPro" id="IPR005490">
    <property type="entry name" value="LD_TPept_cat_dom"/>
</dbReference>
<evidence type="ECO:0000259" key="9">
    <source>
        <dbReference type="Pfam" id="PF03734"/>
    </source>
</evidence>
<dbReference type="GO" id="GO:0009252">
    <property type="term" value="P:peptidoglycan biosynthetic process"/>
    <property type="evidence" value="ECO:0007669"/>
    <property type="project" value="UniProtKB-UniPathway"/>
</dbReference>
<dbReference type="GO" id="GO:0008360">
    <property type="term" value="P:regulation of cell shape"/>
    <property type="evidence" value="ECO:0007669"/>
    <property type="project" value="UniProtKB-KW"/>
</dbReference>
<dbReference type="InterPro" id="IPR038063">
    <property type="entry name" value="Transpep_catalytic_dom"/>
</dbReference>
<evidence type="ECO:0000313" key="10">
    <source>
        <dbReference type="EMBL" id="QIK72816.1"/>
    </source>
</evidence>
<feature type="compositionally biased region" description="Polar residues" evidence="6">
    <location>
        <begin position="66"/>
        <end position="80"/>
    </location>
</feature>
<dbReference type="InterPro" id="IPR036366">
    <property type="entry name" value="PGBDSf"/>
</dbReference>
<dbReference type="InterPro" id="IPR002477">
    <property type="entry name" value="Peptidoglycan-bd-like"/>
</dbReference>
<feature type="domain" description="L,D-TPase catalytic" evidence="9">
    <location>
        <begin position="188"/>
        <end position="254"/>
    </location>
</feature>
<keyword evidence="11" id="KW-1185">Reference proteome</keyword>
<feature type="signal peptide" evidence="7">
    <location>
        <begin position="1"/>
        <end position="26"/>
    </location>
</feature>
<dbReference type="SUPFAM" id="SSF141523">
    <property type="entry name" value="L,D-transpeptidase catalytic domain-like"/>
    <property type="match status" value="1"/>
</dbReference>
<feature type="compositionally biased region" description="Low complexity" evidence="6">
    <location>
        <begin position="34"/>
        <end position="52"/>
    </location>
</feature>
<evidence type="ECO:0000259" key="8">
    <source>
        <dbReference type="Pfam" id="PF01471"/>
    </source>
</evidence>
<dbReference type="KEGG" id="prv:G7070_11710"/>
<feature type="compositionally biased region" description="Low complexity" evidence="6">
    <location>
        <begin position="270"/>
        <end position="314"/>
    </location>
</feature>
<reference evidence="10 11" key="1">
    <citation type="submission" date="2020-03" db="EMBL/GenBank/DDBJ databases">
        <title>Propioniciclava sp. nov., isolated from Hydrophilus acuminatus.</title>
        <authorList>
            <person name="Hyun D.-W."/>
            <person name="Bae J.-W."/>
        </authorList>
    </citation>
    <scope>NUCLEOTIDE SEQUENCE [LARGE SCALE GENOMIC DNA]</scope>
    <source>
        <strain evidence="10 11">HDW11</strain>
    </source>
</reference>
<keyword evidence="3" id="KW-0133">Cell shape</keyword>